<dbReference type="KEGG" id="ptm:GSPATT00003563001"/>
<dbReference type="Proteomes" id="UP000000600">
    <property type="component" value="Unassembled WGS sequence"/>
</dbReference>
<dbReference type="GeneID" id="5043882"/>
<proteinExistence type="predicted"/>
<dbReference type="AlphaFoldDB" id="A0E5Y3"/>
<evidence type="ECO:0000313" key="2">
    <source>
        <dbReference type="Proteomes" id="UP000000600"/>
    </source>
</evidence>
<dbReference type="InParanoid" id="A0E5Y3"/>
<keyword evidence="2" id="KW-1185">Reference proteome</keyword>
<evidence type="ECO:0000313" key="1">
    <source>
        <dbReference type="EMBL" id="CAK90700.1"/>
    </source>
</evidence>
<protein>
    <submittedName>
        <fullName evidence="1">Uncharacterized protein</fullName>
    </submittedName>
</protein>
<dbReference type="RefSeq" id="XP_001458097.1">
    <property type="nucleotide sequence ID" value="XM_001458060.1"/>
</dbReference>
<name>A0E5Y3_PARTE</name>
<accession>A0E5Y3</accession>
<organism evidence="1 2">
    <name type="scientific">Paramecium tetraurelia</name>
    <dbReference type="NCBI Taxonomy" id="5888"/>
    <lineage>
        <taxon>Eukaryota</taxon>
        <taxon>Sar</taxon>
        <taxon>Alveolata</taxon>
        <taxon>Ciliophora</taxon>
        <taxon>Intramacronucleata</taxon>
        <taxon>Oligohymenophorea</taxon>
        <taxon>Peniculida</taxon>
        <taxon>Parameciidae</taxon>
        <taxon>Paramecium</taxon>
    </lineage>
</organism>
<dbReference type="EMBL" id="CT868660">
    <property type="protein sequence ID" value="CAK90700.1"/>
    <property type="molecule type" value="Genomic_DNA"/>
</dbReference>
<reference evidence="1 2" key="1">
    <citation type="journal article" date="2006" name="Nature">
        <title>Global trends of whole-genome duplications revealed by the ciliate Paramecium tetraurelia.</title>
        <authorList>
            <consortium name="Genoscope"/>
            <person name="Aury J.-M."/>
            <person name="Jaillon O."/>
            <person name="Duret L."/>
            <person name="Noel B."/>
            <person name="Jubin C."/>
            <person name="Porcel B.M."/>
            <person name="Segurens B."/>
            <person name="Daubin V."/>
            <person name="Anthouard V."/>
            <person name="Aiach N."/>
            <person name="Arnaiz O."/>
            <person name="Billaut A."/>
            <person name="Beisson J."/>
            <person name="Blanc I."/>
            <person name="Bouhouche K."/>
            <person name="Camara F."/>
            <person name="Duharcourt S."/>
            <person name="Guigo R."/>
            <person name="Gogendeau D."/>
            <person name="Katinka M."/>
            <person name="Keller A.-M."/>
            <person name="Kissmehl R."/>
            <person name="Klotz C."/>
            <person name="Koll F."/>
            <person name="Le Moue A."/>
            <person name="Lepere C."/>
            <person name="Malinsky S."/>
            <person name="Nowacki M."/>
            <person name="Nowak J.K."/>
            <person name="Plattner H."/>
            <person name="Poulain J."/>
            <person name="Ruiz F."/>
            <person name="Serrano V."/>
            <person name="Zagulski M."/>
            <person name="Dessen P."/>
            <person name="Betermier M."/>
            <person name="Weissenbach J."/>
            <person name="Scarpelli C."/>
            <person name="Schachter V."/>
            <person name="Sperling L."/>
            <person name="Meyer E."/>
            <person name="Cohen J."/>
            <person name="Wincker P."/>
        </authorList>
    </citation>
    <scope>NUCLEOTIDE SEQUENCE [LARGE SCALE GENOMIC DNA]</scope>
    <source>
        <strain evidence="1 2">Stock d4-2</strain>
    </source>
</reference>
<gene>
    <name evidence="1" type="ORF">GSPATT00003563001</name>
</gene>
<sequence>MKYVYLELRYLKFIYKSQQLSFNFYFKYFLKIKVEFIPDISQYKRELHFVILSAFYYIKLMRNNNKFDNIGEIIKEESF</sequence>
<dbReference type="HOGENOM" id="CLU_2611186_0_0_1"/>